<dbReference type="AlphaFoldDB" id="A0A914XUF3"/>
<feature type="compositionally biased region" description="Low complexity" evidence="1">
    <location>
        <begin position="332"/>
        <end position="341"/>
    </location>
</feature>
<dbReference type="Proteomes" id="UP000887577">
    <property type="component" value="Unplaced"/>
</dbReference>
<evidence type="ECO:0000256" key="1">
    <source>
        <dbReference type="SAM" id="MobiDB-lite"/>
    </source>
</evidence>
<feature type="compositionally biased region" description="Polar residues" evidence="1">
    <location>
        <begin position="478"/>
        <end position="489"/>
    </location>
</feature>
<feature type="compositionally biased region" description="Basic and acidic residues" evidence="1">
    <location>
        <begin position="320"/>
        <end position="331"/>
    </location>
</feature>
<accession>A0A914XUF3</accession>
<reference evidence="3" key="1">
    <citation type="submission" date="2022-11" db="UniProtKB">
        <authorList>
            <consortium name="WormBaseParasite"/>
        </authorList>
    </citation>
    <scope>IDENTIFICATION</scope>
</reference>
<feature type="compositionally biased region" description="Polar residues" evidence="1">
    <location>
        <begin position="309"/>
        <end position="319"/>
    </location>
</feature>
<organism evidence="2 3">
    <name type="scientific">Panagrolaimus superbus</name>
    <dbReference type="NCBI Taxonomy" id="310955"/>
    <lineage>
        <taxon>Eukaryota</taxon>
        <taxon>Metazoa</taxon>
        <taxon>Ecdysozoa</taxon>
        <taxon>Nematoda</taxon>
        <taxon>Chromadorea</taxon>
        <taxon>Rhabditida</taxon>
        <taxon>Tylenchina</taxon>
        <taxon>Panagrolaimomorpha</taxon>
        <taxon>Panagrolaimoidea</taxon>
        <taxon>Panagrolaimidae</taxon>
        <taxon>Panagrolaimus</taxon>
    </lineage>
</organism>
<feature type="compositionally biased region" description="Polar residues" evidence="1">
    <location>
        <begin position="365"/>
        <end position="376"/>
    </location>
</feature>
<evidence type="ECO:0000313" key="2">
    <source>
        <dbReference type="Proteomes" id="UP000887577"/>
    </source>
</evidence>
<feature type="compositionally biased region" description="Polar residues" evidence="1">
    <location>
        <begin position="457"/>
        <end position="466"/>
    </location>
</feature>
<keyword evidence="2" id="KW-1185">Reference proteome</keyword>
<sequence>MYTGTEFGDFDKLDKNIEIDWPFAYKVVKLLGLEHFKHQIPQSLFMILPEADTVNYISMEDGGPTLEKALIGIFELYFISGEIPETLYKNVWNTYPSPKSIIDVFARSVIEAYSNLRNSVNLEVNSKLIDFISDVYQCYEFDNSFACAFELDVEFVNSNNHLMIIGRILRLLIEEKCLRDGKKPASNSVSLFFNGLINAYVSRIHEIFNQLREDVWGTWPPWRNGNAPRMSDEKSLAINHVINCIQKEMFCVYDSSWGQSQELMDLLFHLCKQRKYYGLNHPKLDTALQAKYPQFFEPRERPPQQQQRNEYGQTSNYQRDNGDSNYRRPQDDYNNQQQTNNFARRPDSYFSQQSQGRGGYSSTSNNTRQQDYNNRPPSRDEQVESSYPSNRGGGDGGNSGTTRPQNDNRRDGQQQNRNGYSSNRGTPRPPEYYIRSQNYYRRDDQYQQRSQSDPSSTHNNGNSGYNGFSAAPQYIPQRPQNCGRQNSESVHLPEPRATSRNDYAQDNGESGW</sequence>
<name>A0A914XUF3_9BILA</name>
<feature type="region of interest" description="Disordered" evidence="1">
    <location>
        <begin position="297"/>
        <end position="432"/>
    </location>
</feature>
<dbReference type="WBParaSite" id="PSU_v2.g10160.t1">
    <property type="protein sequence ID" value="PSU_v2.g10160.t1"/>
    <property type="gene ID" value="PSU_v2.g10160"/>
</dbReference>
<feature type="compositionally biased region" description="Low complexity" evidence="1">
    <location>
        <begin position="348"/>
        <end position="364"/>
    </location>
</feature>
<feature type="compositionally biased region" description="Polar residues" evidence="1">
    <location>
        <begin position="500"/>
        <end position="512"/>
    </location>
</feature>
<proteinExistence type="predicted"/>
<evidence type="ECO:0000313" key="3">
    <source>
        <dbReference type="WBParaSite" id="PSU_v2.g10160.t1"/>
    </source>
</evidence>
<feature type="region of interest" description="Disordered" evidence="1">
    <location>
        <begin position="444"/>
        <end position="512"/>
    </location>
</feature>
<protein>
    <submittedName>
        <fullName evidence="3">Uncharacterized protein</fullName>
    </submittedName>
</protein>
<feature type="compositionally biased region" description="Low complexity" evidence="1">
    <location>
        <begin position="447"/>
        <end position="456"/>
    </location>
</feature>